<feature type="region of interest" description="Disordered" evidence="1">
    <location>
        <begin position="492"/>
        <end position="575"/>
    </location>
</feature>
<evidence type="ECO:0000313" key="4">
    <source>
        <dbReference type="EMBL" id="KAF3841020.1"/>
    </source>
</evidence>
<dbReference type="GO" id="GO:0006897">
    <property type="term" value="P:endocytosis"/>
    <property type="evidence" value="ECO:0007669"/>
    <property type="project" value="TreeGrafter"/>
</dbReference>
<comment type="caution">
    <text evidence="4">The sequence shown here is derived from an EMBL/GenBank/DDBJ whole genome shotgun (WGS) entry which is preliminary data.</text>
</comment>
<feature type="compositionally biased region" description="Low complexity" evidence="1">
    <location>
        <begin position="315"/>
        <end position="324"/>
    </location>
</feature>
<feature type="region of interest" description="Disordered" evidence="1">
    <location>
        <begin position="269"/>
        <end position="338"/>
    </location>
</feature>
<accession>A0A7J5XV55</accession>
<dbReference type="Gene3D" id="1.25.40.90">
    <property type="match status" value="1"/>
</dbReference>
<dbReference type="GO" id="GO:0005543">
    <property type="term" value="F:phospholipid binding"/>
    <property type="evidence" value="ECO:0007669"/>
    <property type="project" value="TreeGrafter"/>
</dbReference>
<dbReference type="GO" id="GO:0030125">
    <property type="term" value="C:clathrin vesicle coat"/>
    <property type="evidence" value="ECO:0007669"/>
    <property type="project" value="TreeGrafter"/>
</dbReference>
<organism evidence="4 5">
    <name type="scientific">Dissostichus mawsoni</name>
    <name type="common">Antarctic cod</name>
    <dbReference type="NCBI Taxonomy" id="36200"/>
    <lineage>
        <taxon>Eukaryota</taxon>
        <taxon>Metazoa</taxon>
        <taxon>Chordata</taxon>
        <taxon>Craniata</taxon>
        <taxon>Vertebrata</taxon>
        <taxon>Euteleostomi</taxon>
        <taxon>Actinopterygii</taxon>
        <taxon>Neopterygii</taxon>
        <taxon>Teleostei</taxon>
        <taxon>Neoteleostei</taxon>
        <taxon>Acanthomorphata</taxon>
        <taxon>Eupercaria</taxon>
        <taxon>Perciformes</taxon>
        <taxon>Notothenioidei</taxon>
        <taxon>Nototheniidae</taxon>
        <taxon>Dissostichus</taxon>
    </lineage>
</organism>
<dbReference type="GO" id="GO:0005768">
    <property type="term" value="C:endosome"/>
    <property type="evidence" value="ECO:0007669"/>
    <property type="project" value="TreeGrafter"/>
</dbReference>
<dbReference type="Pfam" id="PF01417">
    <property type="entry name" value="ENTH"/>
    <property type="match status" value="1"/>
</dbReference>
<feature type="signal peptide" evidence="2">
    <location>
        <begin position="1"/>
        <end position="18"/>
    </location>
</feature>
<dbReference type="Proteomes" id="UP000518266">
    <property type="component" value="Unassembled WGS sequence"/>
</dbReference>
<feature type="compositionally biased region" description="Basic and acidic residues" evidence="1">
    <location>
        <begin position="272"/>
        <end position="300"/>
    </location>
</feature>
<dbReference type="PROSITE" id="PS50942">
    <property type="entry name" value="ENTH"/>
    <property type="match status" value="1"/>
</dbReference>
<dbReference type="FunFam" id="1.25.40.90:FF:000006">
    <property type="entry name" value="Clathrin interactor 1"/>
    <property type="match status" value="1"/>
</dbReference>
<feature type="domain" description="ENTH" evidence="3">
    <location>
        <begin position="53"/>
        <end position="186"/>
    </location>
</feature>
<protein>
    <recommendedName>
        <fullName evidence="3">ENTH domain-containing protein</fullName>
    </recommendedName>
</protein>
<proteinExistence type="predicted"/>
<dbReference type="InterPro" id="IPR013809">
    <property type="entry name" value="ENTH"/>
</dbReference>
<dbReference type="PANTHER" id="PTHR12276">
    <property type="entry name" value="EPSIN/ENT-RELATED"/>
    <property type="match status" value="1"/>
</dbReference>
<reference evidence="4 5" key="1">
    <citation type="submission" date="2020-03" db="EMBL/GenBank/DDBJ databases">
        <title>Dissostichus mawsoni Genome sequencing and assembly.</title>
        <authorList>
            <person name="Park H."/>
        </authorList>
    </citation>
    <scope>NUCLEOTIDE SEQUENCE [LARGE SCALE GENOMIC DNA]</scope>
    <source>
        <strain evidence="4">DM0001</strain>
        <tissue evidence="4">Muscle</tissue>
    </source>
</reference>
<gene>
    <name evidence="4" type="ORF">F7725_006882</name>
</gene>
<dbReference type="PANTHER" id="PTHR12276:SF45">
    <property type="entry name" value="CLATHRIN INTERACTOR 1"/>
    <property type="match status" value="1"/>
</dbReference>
<feature type="region of interest" description="Disordered" evidence="1">
    <location>
        <begin position="20"/>
        <end position="41"/>
    </location>
</feature>
<sequence length="675" mass="71986">MQTSMSLALMLISSRFTGVTNPGKRENTISTRKLPRKPRTRMTPRNTAATVTNVVMNYSEIESKVREATNDDPWGPSGQLMGEIAKSTFMYEQFPEVMNMLWTRMLKDNKKNWRRVYKALLLLAYLIRNGSERVVTSAREHIYDLRSLENYHLIDESGKDQGINVRQKVKEMVEFVQDDDRLREERKKAKKNKDKYIGVSCDSMGGGGGAVVLAGGGGVGGIIKNSNELDRSKWDEDWDKSKGAFPFSEKLGEISDKIGSTIDDTINKFRKKERDDSPERISDNEEDRASRNGRQETLEFKDEEETVTTKSIQITQATETTTTTTRKRSGATSNKTLDLGAAAHYTGDKSPESSLRQSSSGGLADLLVIDPLSNQSTATGGSSDLIGGFADFSSPAASASLPNSTAAAPSNGNGEFGDWNAFGANQPASPSGSSQPVTDLFGSIQSAPCSKPATVPPSAELFDLMGGVNHQLTNPHATLSASQSMTFSLGGATPGASSLGGSQQPFDQQKVGVGGPGSLGSTWSTPPSTSAWTSYQQPQPHQDTAHTQQHHPAARSSSPQPVVQNFGGLNLSSPPHVTPIRPPANPMMAGNAMGMPAILSSSLPPSMTTGTMGMGGLPVNQGMMGMNMSMNLGMAAPVMMGGMAGMGVPGAAHSISLAMVPPKQDAFANFGSFGK</sequence>
<evidence type="ECO:0000259" key="3">
    <source>
        <dbReference type="PROSITE" id="PS50942"/>
    </source>
</evidence>
<name>A0A7J5XV55_DISMA</name>
<dbReference type="GO" id="GO:0005886">
    <property type="term" value="C:plasma membrane"/>
    <property type="evidence" value="ECO:0007669"/>
    <property type="project" value="TreeGrafter"/>
</dbReference>
<dbReference type="InterPro" id="IPR008942">
    <property type="entry name" value="ENTH_VHS"/>
</dbReference>
<dbReference type="GO" id="GO:0030276">
    <property type="term" value="F:clathrin binding"/>
    <property type="evidence" value="ECO:0007669"/>
    <property type="project" value="TreeGrafter"/>
</dbReference>
<dbReference type="AlphaFoldDB" id="A0A7J5XV55"/>
<feature type="region of interest" description="Disordered" evidence="1">
    <location>
        <begin position="397"/>
        <end position="454"/>
    </location>
</feature>
<feature type="compositionally biased region" description="Polar residues" evidence="1">
    <location>
        <begin position="495"/>
        <end position="507"/>
    </location>
</feature>
<feature type="compositionally biased region" description="Low complexity" evidence="1">
    <location>
        <begin position="519"/>
        <end position="534"/>
    </location>
</feature>
<feature type="compositionally biased region" description="Low complexity" evidence="1">
    <location>
        <begin position="397"/>
        <end position="410"/>
    </location>
</feature>
<keyword evidence="2" id="KW-0732">Signal</keyword>
<dbReference type="OrthoDB" id="4033880at2759"/>
<keyword evidence="5" id="KW-1185">Reference proteome</keyword>
<evidence type="ECO:0000256" key="2">
    <source>
        <dbReference type="SAM" id="SignalP"/>
    </source>
</evidence>
<dbReference type="SUPFAM" id="SSF48464">
    <property type="entry name" value="ENTH/VHS domain"/>
    <property type="match status" value="1"/>
</dbReference>
<dbReference type="EMBL" id="JAAKFY010000020">
    <property type="protein sequence ID" value="KAF3841020.1"/>
    <property type="molecule type" value="Genomic_DNA"/>
</dbReference>
<feature type="compositionally biased region" description="Polar residues" evidence="1">
    <location>
        <begin position="426"/>
        <end position="448"/>
    </location>
</feature>
<feature type="compositionally biased region" description="Polar residues" evidence="1">
    <location>
        <begin position="535"/>
        <end position="547"/>
    </location>
</feature>
<dbReference type="SMART" id="SM00273">
    <property type="entry name" value="ENTH"/>
    <property type="match status" value="1"/>
</dbReference>
<dbReference type="CDD" id="cd16989">
    <property type="entry name" value="ENTH_EpsinR"/>
    <property type="match status" value="1"/>
</dbReference>
<feature type="chain" id="PRO_5029570576" description="ENTH domain-containing protein" evidence="2">
    <location>
        <begin position="19"/>
        <end position="675"/>
    </location>
</feature>
<evidence type="ECO:0000256" key="1">
    <source>
        <dbReference type="SAM" id="MobiDB-lite"/>
    </source>
</evidence>
<evidence type="ECO:0000313" key="5">
    <source>
        <dbReference type="Proteomes" id="UP000518266"/>
    </source>
</evidence>